<evidence type="ECO:0000313" key="1">
    <source>
        <dbReference type="EMBL" id="OGZ69003.1"/>
    </source>
</evidence>
<dbReference type="InterPro" id="IPR023168">
    <property type="entry name" value="GatB_Yqey_C_2"/>
</dbReference>
<dbReference type="STRING" id="1802207.A3D44_00255"/>
<name>A0A1G2I2L2_9BACT</name>
<dbReference type="Proteomes" id="UP000178820">
    <property type="component" value="Unassembled WGS sequence"/>
</dbReference>
<sequence length="152" mass="16986">MKQGNQMVVDTLRMAVSSVNAKEKEKRYNLSKDDSEMKEGELLQASQLIDDEIIGVLSSEIKKRKDAIALYQQGNRPELAEKEQQEIAILQTYLPEQLSPEELKKIVQASIQKTGAATIKDMGRIMADLMPQVKGKADNGEISKIVKELLAK</sequence>
<dbReference type="InterPro" id="IPR042184">
    <property type="entry name" value="YqeY/Aim41_N"/>
</dbReference>
<dbReference type="PANTHER" id="PTHR28055">
    <property type="entry name" value="ALTERED INHERITANCE OF MITOCHONDRIA PROTEIN 41, MITOCHONDRIAL"/>
    <property type="match status" value="1"/>
</dbReference>
<dbReference type="InterPro" id="IPR003789">
    <property type="entry name" value="Asn/Gln_tRNA_amidoTrase-B-like"/>
</dbReference>
<organism evidence="1 2">
    <name type="scientific">Candidatus Staskawiczbacteria bacterium RIFCSPHIGHO2_02_FULL_42_22</name>
    <dbReference type="NCBI Taxonomy" id="1802207"/>
    <lineage>
        <taxon>Bacteria</taxon>
        <taxon>Candidatus Staskawicziibacteriota</taxon>
    </lineage>
</organism>
<protein>
    <recommendedName>
        <fullName evidence="3">Aspartyl-tRNA amidotransferase</fullName>
    </recommendedName>
</protein>
<evidence type="ECO:0000313" key="2">
    <source>
        <dbReference type="Proteomes" id="UP000178820"/>
    </source>
</evidence>
<dbReference type="Gene3D" id="1.10.10.410">
    <property type="match status" value="1"/>
</dbReference>
<comment type="caution">
    <text evidence="1">The sequence shown here is derived from an EMBL/GenBank/DDBJ whole genome shotgun (WGS) entry which is preliminary data.</text>
</comment>
<dbReference type="Gene3D" id="1.10.1510.10">
    <property type="entry name" value="Uncharacterised protein YqeY/AIM41 PF09424, N-terminal domain"/>
    <property type="match status" value="1"/>
</dbReference>
<evidence type="ECO:0008006" key="3">
    <source>
        <dbReference type="Google" id="ProtNLM"/>
    </source>
</evidence>
<dbReference type="InterPro" id="IPR019004">
    <property type="entry name" value="YqeY/Aim41"/>
</dbReference>
<proteinExistence type="predicted"/>
<dbReference type="Pfam" id="PF09424">
    <property type="entry name" value="YqeY"/>
    <property type="match status" value="1"/>
</dbReference>
<dbReference type="AlphaFoldDB" id="A0A1G2I2L2"/>
<dbReference type="PANTHER" id="PTHR28055:SF1">
    <property type="entry name" value="ALTERED INHERITANCE OF MITOCHONDRIA PROTEIN 41, MITOCHONDRIAL"/>
    <property type="match status" value="1"/>
</dbReference>
<reference evidence="1 2" key="1">
    <citation type="journal article" date="2016" name="Nat. Commun.">
        <title>Thousands of microbial genomes shed light on interconnected biogeochemical processes in an aquifer system.</title>
        <authorList>
            <person name="Anantharaman K."/>
            <person name="Brown C.T."/>
            <person name="Hug L.A."/>
            <person name="Sharon I."/>
            <person name="Castelle C.J."/>
            <person name="Probst A.J."/>
            <person name="Thomas B.C."/>
            <person name="Singh A."/>
            <person name="Wilkins M.J."/>
            <person name="Karaoz U."/>
            <person name="Brodie E.L."/>
            <person name="Williams K.H."/>
            <person name="Hubbard S.S."/>
            <person name="Banfield J.F."/>
        </authorList>
    </citation>
    <scope>NUCLEOTIDE SEQUENCE [LARGE SCALE GENOMIC DNA]</scope>
</reference>
<dbReference type="SUPFAM" id="SSF89095">
    <property type="entry name" value="GatB/YqeY motif"/>
    <property type="match status" value="1"/>
</dbReference>
<gene>
    <name evidence="1" type="ORF">A3D44_00255</name>
</gene>
<dbReference type="GO" id="GO:0016884">
    <property type="term" value="F:carbon-nitrogen ligase activity, with glutamine as amido-N-donor"/>
    <property type="evidence" value="ECO:0007669"/>
    <property type="project" value="InterPro"/>
</dbReference>
<accession>A0A1G2I2L2</accession>
<dbReference type="EMBL" id="MHOT01000016">
    <property type="protein sequence ID" value="OGZ69003.1"/>
    <property type="molecule type" value="Genomic_DNA"/>
</dbReference>